<dbReference type="AlphaFoldDB" id="A0A1M5Y999"/>
<evidence type="ECO:0000313" key="3">
    <source>
        <dbReference type="EMBL" id="SHI08552.1"/>
    </source>
</evidence>
<reference evidence="3 4" key="1">
    <citation type="submission" date="2016-11" db="EMBL/GenBank/DDBJ databases">
        <authorList>
            <person name="Jaros S."/>
            <person name="Januszkiewicz K."/>
            <person name="Wedrychowicz H."/>
        </authorList>
    </citation>
    <scope>NUCLEOTIDE SEQUENCE [LARGE SCALE GENOMIC DNA]</scope>
    <source>
        <strain evidence="3 4">DSM 3089</strain>
    </source>
</reference>
<name>A0A1M5Y999_9CLOT</name>
<dbReference type="RefSeq" id="WP_072832573.1">
    <property type="nucleotide sequence ID" value="NZ_FQXP01000012.1"/>
</dbReference>
<dbReference type="EMBL" id="FQXP01000012">
    <property type="protein sequence ID" value="SHI08552.1"/>
    <property type="molecule type" value="Genomic_DNA"/>
</dbReference>
<proteinExistence type="predicted"/>
<keyword evidence="1" id="KW-0175">Coiled coil</keyword>
<evidence type="ECO:0000256" key="1">
    <source>
        <dbReference type="SAM" id="Coils"/>
    </source>
</evidence>
<evidence type="ECO:0000313" key="4">
    <source>
        <dbReference type="Proteomes" id="UP000184526"/>
    </source>
</evidence>
<accession>A0A1M5Y999</accession>
<dbReference type="OrthoDB" id="1911875at2"/>
<evidence type="ECO:0000256" key="2">
    <source>
        <dbReference type="SAM" id="MobiDB-lite"/>
    </source>
</evidence>
<dbReference type="STRING" id="1121306.SAMN02745196_02749"/>
<dbReference type="Proteomes" id="UP000184526">
    <property type="component" value="Unassembled WGS sequence"/>
</dbReference>
<feature type="region of interest" description="Disordered" evidence="2">
    <location>
        <begin position="145"/>
        <end position="175"/>
    </location>
</feature>
<sequence length="175" mass="19554">MNNKNLIDTLEALSNSVKETVDTVLKATKESANNVVKKSENIVEISKLNALVASKNNELSSTLEKIGEVVTLKFESNIYIDPDLVEYASQVADLKNELDEINQQILKLKNKKQCSQCGEYLDNTHVFCPNCGAKQEVYEAPTETCTEDPKCEEKESEECPTCLEENNADNKSEDK</sequence>
<feature type="coiled-coil region" evidence="1">
    <location>
        <begin position="84"/>
        <end position="111"/>
    </location>
</feature>
<organism evidence="3 4">
    <name type="scientific">Clostridium collagenovorans DSM 3089</name>
    <dbReference type="NCBI Taxonomy" id="1121306"/>
    <lineage>
        <taxon>Bacteria</taxon>
        <taxon>Bacillati</taxon>
        <taxon>Bacillota</taxon>
        <taxon>Clostridia</taxon>
        <taxon>Eubacteriales</taxon>
        <taxon>Clostridiaceae</taxon>
        <taxon>Clostridium</taxon>
    </lineage>
</organism>
<keyword evidence="4" id="KW-1185">Reference proteome</keyword>
<gene>
    <name evidence="3" type="ORF">SAMN02745196_02749</name>
</gene>
<protein>
    <recommendedName>
        <fullName evidence="5">Double zinc ribbon</fullName>
    </recommendedName>
</protein>
<evidence type="ECO:0008006" key="5">
    <source>
        <dbReference type="Google" id="ProtNLM"/>
    </source>
</evidence>